<dbReference type="AlphaFoldDB" id="A0AAV5GVG2"/>
<dbReference type="Proteomes" id="UP001342314">
    <property type="component" value="Unassembled WGS sequence"/>
</dbReference>
<sequence length="229" mass="25510">MQRLKQSLSSLPTPSIPSFSSSPGDKTTPPPLDPELLASLSARRELASNVQATFSLLVHHLSKQRPSPVSGRGNATDLAVRWFGDELVKGAEELQDSRYSLRHVGEMSQQHAQLATAYHDQLAMGFLEPVEARAAEYKDLFKDVKEAEKKRSTLESVMAKMEKGKKDPAEFEREFDQAEWAYQDDCSRLRRRAEQLESTLQDDVDALRQLVEVQLGATSLVGSRVGQIG</sequence>
<organism evidence="4 5">
    <name type="scientific">Rhodotorula paludigena</name>
    <dbReference type="NCBI Taxonomy" id="86838"/>
    <lineage>
        <taxon>Eukaryota</taxon>
        <taxon>Fungi</taxon>
        <taxon>Dikarya</taxon>
        <taxon>Basidiomycota</taxon>
        <taxon>Pucciniomycotina</taxon>
        <taxon>Microbotryomycetes</taxon>
        <taxon>Sporidiobolales</taxon>
        <taxon>Sporidiobolaceae</taxon>
        <taxon>Rhodotorula</taxon>
    </lineage>
</organism>
<protein>
    <recommendedName>
        <fullName evidence="3">BAR domain-containing protein</fullName>
    </recommendedName>
</protein>
<dbReference type="Gene3D" id="1.20.1270.60">
    <property type="entry name" value="Arfaptin homology (AH) domain/BAR domain"/>
    <property type="match status" value="1"/>
</dbReference>
<feature type="compositionally biased region" description="Low complexity" evidence="2">
    <location>
        <begin position="7"/>
        <end position="23"/>
    </location>
</feature>
<evidence type="ECO:0000313" key="4">
    <source>
        <dbReference type="EMBL" id="GJN93925.1"/>
    </source>
</evidence>
<evidence type="ECO:0000256" key="1">
    <source>
        <dbReference type="SAM" id="Coils"/>
    </source>
</evidence>
<reference evidence="4 5" key="1">
    <citation type="submission" date="2021-12" db="EMBL/GenBank/DDBJ databases">
        <title>High titer production of polyol ester of fatty acids by Rhodotorula paludigena BS15 towards product separation-free biomass refinery.</title>
        <authorList>
            <person name="Mano J."/>
            <person name="Ono H."/>
            <person name="Tanaka T."/>
            <person name="Naito K."/>
            <person name="Sushida H."/>
            <person name="Ike M."/>
            <person name="Tokuyasu K."/>
            <person name="Kitaoka M."/>
        </authorList>
    </citation>
    <scope>NUCLEOTIDE SEQUENCE [LARGE SCALE GENOMIC DNA]</scope>
    <source>
        <strain evidence="4 5">BS15</strain>
    </source>
</reference>
<evidence type="ECO:0000259" key="3">
    <source>
        <dbReference type="Pfam" id="PF03114"/>
    </source>
</evidence>
<dbReference type="SUPFAM" id="SSF103657">
    <property type="entry name" value="BAR/IMD domain-like"/>
    <property type="match status" value="1"/>
</dbReference>
<gene>
    <name evidence="4" type="ORF">Rhopal_006984-T1</name>
</gene>
<feature type="region of interest" description="Disordered" evidence="2">
    <location>
        <begin position="1"/>
        <end position="39"/>
    </location>
</feature>
<proteinExistence type="predicted"/>
<keyword evidence="1" id="KW-0175">Coiled coil</keyword>
<dbReference type="GO" id="GO:0005737">
    <property type="term" value="C:cytoplasm"/>
    <property type="evidence" value="ECO:0007669"/>
    <property type="project" value="InterPro"/>
</dbReference>
<feature type="domain" description="BAR" evidence="3">
    <location>
        <begin position="79"/>
        <end position="215"/>
    </location>
</feature>
<accession>A0AAV5GVG2</accession>
<evidence type="ECO:0000256" key="2">
    <source>
        <dbReference type="SAM" id="MobiDB-lite"/>
    </source>
</evidence>
<keyword evidence="5" id="KW-1185">Reference proteome</keyword>
<dbReference type="EMBL" id="BQKY01000015">
    <property type="protein sequence ID" value="GJN93925.1"/>
    <property type="molecule type" value="Genomic_DNA"/>
</dbReference>
<dbReference type="Pfam" id="PF03114">
    <property type="entry name" value="BAR"/>
    <property type="match status" value="1"/>
</dbReference>
<name>A0AAV5GVG2_9BASI</name>
<evidence type="ECO:0000313" key="5">
    <source>
        <dbReference type="Proteomes" id="UP001342314"/>
    </source>
</evidence>
<feature type="coiled-coil region" evidence="1">
    <location>
        <begin position="130"/>
        <end position="210"/>
    </location>
</feature>
<dbReference type="InterPro" id="IPR027267">
    <property type="entry name" value="AH/BAR_dom_sf"/>
</dbReference>
<dbReference type="InterPro" id="IPR004148">
    <property type="entry name" value="BAR_dom"/>
</dbReference>
<comment type="caution">
    <text evidence="4">The sequence shown here is derived from an EMBL/GenBank/DDBJ whole genome shotgun (WGS) entry which is preliminary data.</text>
</comment>